<dbReference type="Gene3D" id="1.10.3260.10">
    <property type="entry name" value="DNA ligase, ATP-dependent, N-terminal domain"/>
    <property type="match status" value="1"/>
</dbReference>
<keyword evidence="4 13" id="KW-0479">Metal-binding</keyword>
<sequence>MLLADLARTSRELAATTARSKKRALLAELFAAMTPDEAPLVVSYLSGRLPQRRIGVGWAAFKEPPPPAAAPTIEVRDLHAAFDRIAAVAGRGAQAERKRLVHALLAAATEDEQRFLFGLLGGELRQGALDALAVEGLAAAAGVDPEAVRRAVMTAGRLDVVARSLVADGAAALDTFRLDVGRPVLPMLAKTAQDVDEALDLLGPCAVEEKLDGVRVQVHRDGDEVRIFTRTLDEITARLPEVTASVKELASSRAVLDGEVIALDEAGRPRSFQDIAGRVGSRLDVEGARASLPLYPVFFDLLSVDGRDLLDRPARERHAELARITPEPRRVRRFVVEDPADPELRAGAREFAGRAVARGHEGVVVKGLDAPYSAGRRGASWVKVKPVHTLDLVVLAAEWGHGRRTGKLSNLHLGARRADGTFAMLGKTFKGLTDAVLDWQTRRLQEIAVSPPEDRVVRVRPELVVEVAFDGVQRSSRYPEGVTLRFARVVRYREDKRAAEADTVETVVGLLR</sequence>
<keyword evidence="10 13" id="KW-0234">DNA repair</keyword>
<dbReference type="InterPro" id="IPR050191">
    <property type="entry name" value="ATP-dep_DNA_ligase"/>
</dbReference>
<dbReference type="PANTHER" id="PTHR45674:SF13">
    <property type="entry name" value="DNA LIGASE-RELATED"/>
    <property type="match status" value="1"/>
</dbReference>
<feature type="binding site" evidence="13">
    <location>
        <position position="299"/>
    </location>
    <ligand>
        <name>ATP</name>
        <dbReference type="ChEBI" id="CHEBI:30616"/>
    </ligand>
</feature>
<dbReference type="InterPro" id="IPR012340">
    <property type="entry name" value="NA-bd_OB-fold"/>
</dbReference>
<evidence type="ECO:0000313" key="18">
    <source>
        <dbReference type="Proteomes" id="UP001224661"/>
    </source>
</evidence>
<keyword evidence="7 13" id="KW-0067">ATP-binding</keyword>
<dbReference type="PANTHER" id="PTHR45674">
    <property type="entry name" value="DNA LIGASE 1/3 FAMILY MEMBER"/>
    <property type="match status" value="1"/>
</dbReference>
<evidence type="ECO:0000256" key="5">
    <source>
        <dbReference type="ARBA" id="ARBA00022741"/>
    </source>
</evidence>
<dbReference type="Pfam" id="PF04675">
    <property type="entry name" value="DNA_ligase_A_N"/>
    <property type="match status" value="1"/>
</dbReference>
<dbReference type="PROSITE" id="PS00697">
    <property type="entry name" value="DNA_LIGASE_A1"/>
    <property type="match status" value="1"/>
</dbReference>
<protein>
    <recommendedName>
        <fullName evidence="13">Probable DNA ligase</fullName>
        <ecNumber evidence="13">6.5.1.1</ecNumber>
    </recommendedName>
    <alternativeName>
        <fullName evidence="13">Polydeoxyribonucleotide synthase [ATP]</fullName>
    </alternativeName>
</protein>
<keyword evidence="6 13" id="KW-0227">DNA damage</keyword>
<evidence type="ECO:0000256" key="2">
    <source>
        <dbReference type="ARBA" id="ARBA00022618"/>
    </source>
</evidence>
<dbReference type="InterPro" id="IPR022865">
    <property type="entry name" value="DNA_ligae_ATP-dep_bac/arc"/>
</dbReference>
<keyword evidence="9 13" id="KW-0233">DNA recombination</keyword>
<dbReference type="EMBL" id="JASCIR010000007">
    <property type="protein sequence ID" value="MDI3386719.1"/>
    <property type="molecule type" value="Genomic_DNA"/>
</dbReference>
<reference evidence="17 18" key="1">
    <citation type="submission" date="2023-05" db="EMBL/GenBank/DDBJ databases">
        <title>Draft genome sequence of Streptomyces sp. B-S-A8 isolated from a cave soil in Thailand.</title>
        <authorList>
            <person name="Chamroensaksri N."/>
            <person name="Muangham S."/>
        </authorList>
    </citation>
    <scope>NUCLEOTIDE SEQUENCE [LARGE SCALE GENOMIC DNA]</scope>
    <source>
        <strain evidence="17 18">B-S-A8</strain>
    </source>
</reference>
<dbReference type="InterPro" id="IPR012310">
    <property type="entry name" value="DNA_ligase_ATP-dep_cent"/>
</dbReference>
<dbReference type="HAMAP" id="MF_00407">
    <property type="entry name" value="DNA_ligase"/>
    <property type="match status" value="1"/>
</dbReference>
<keyword evidence="18" id="KW-1185">Reference proteome</keyword>
<evidence type="ECO:0000256" key="11">
    <source>
        <dbReference type="ARBA" id="ARBA00023306"/>
    </source>
</evidence>
<accession>A0ABT6RQM8</accession>
<dbReference type="RefSeq" id="WP_282513179.1">
    <property type="nucleotide sequence ID" value="NZ_JASCIR010000007.1"/>
</dbReference>
<evidence type="ECO:0000256" key="12">
    <source>
        <dbReference type="ARBA" id="ARBA00034003"/>
    </source>
</evidence>
<comment type="catalytic activity">
    <reaction evidence="12 13 14">
        <text>ATP + (deoxyribonucleotide)n-3'-hydroxyl + 5'-phospho-(deoxyribonucleotide)m = (deoxyribonucleotide)n+m + AMP + diphosphate.</text>
        <dbReference type="EC" id="6.5.1.1"/>
    </reaction>
</comment>
<gene>
    <name evidence="13" type="primary">lig</name>
    <name evidence="17" type="ORF">QIS99_10955</name>
</gene>
<name>A0ABT6RQM8_9ACTN</name>
<dbReference type="Pfam" id="PF04679">
    <property type="entry name" value="DNA_ligase_A_C"/>
    <property type="match status" value="1"/>
</dbReference>
<dbReference type="InterPro" id="IPR012308">
    <property type="entry name" value="DNA_ligase_ATP-dep_N"/>
</dbReference>
<dbReference type="InterPro" id="IPR012309">
    <property type="entry name" value="DNA_ligase_ATP-dep_C"/>
</dbReference>
<evidence type="ECO:0000259" key="16">
    <source>
        <dbReference type="PROSITE" id="PS50160"/>
    </source>
</evidence>
<feature type="domain" description="ATP-dependent DNA ligase family profile" evidence="16">
    <location>
        <begin position="299"/>
        <end position="417"/>
    </location>
</feature>
<comment type="function">
    <text evidence="13">DNA ligase that seals nicks in double-stranded DNA during DNA replication, DNA recombination and DNA repair.</text>
</comment>
<dbReference type="Gene3D" id="2.40.50.140">
    <property type="entry name" value="Nucleic acid-binding proteins"/>
    <property type="match status" value="1"/>
</dbReference>
<evidence type="ECO:0000256" key="4">
    <source>
        <dbReference type="ARBA" id="ARBA00022723"/>
    </source>
</evidence>
<dbReference type="PROSITE" id="PS50160">
    <property type="entry name" value="DNA_LIGASE_A3"/>
    <property type="match status" value="1"/>
</dbReference>
<keyword evidence="5 13" id="KW-0547">Nucleotide-binding</keyword>
<keyword evidence="1 13" id="KW-0436">Ligase</keyword>
<dbReference type="InterPro" id="IPR000977">
    <property type="entry name" value="DNA_ligase_ATP-dep"/>
</dbReference>
<keyword evidence="11 13" id="KW-0131">Cell cycle</keyword>
<keyword evidence="8 13" id="KW-0460">Magnesium</keyword>
<keyword evidence="2 13" id="KW-0132">Cell division</keyword>
<feature type="active site" description="N6-AMP-lysine intermediate" evidence="13">
    <location>
        <position position="210"/>
    </location>
</feature>
<evidence type="ECO:0000256" key="3">
    <source>
        <dbReference type="ARBA" id="ARBA00022705"/>
    </source>
</evidence>
<dbReference type="InterPro" id="IPR036599">
    <property type="entry name" value="DNA_ligase_N_sf"/>
</dbReference>
<evidence type="ECO:0000256" key="6">
    <source>
        <dbReference type="ARBA" id="ARBA00022763"/>
    </source>
</evidence>
<dbReference type="CDD" id="cd07901">
    <property type="entry name" value="Adenylation_DNA_ligase_Arch_LigB"/>
    <property type="match status" value="1"/>
</dbReference>
<dbReference type="NCBIfam" id="TIGR00574">
    <property type="entry name" value="dnl1"/>
    <property type="match status" value="1"/>
</dbReference>
<dbReference type="Gene3D" id="3.30.470.30">
    <property type="entry name" value="DNA ligase/mRNA capping enzyme"/>
    <property type="match status" value="1"/>
</dbReference>
<dbReference type="GO" id="GO:0003910">
    <property type="term" value="F:DNA ligase (ATP) activity"/>
    <property type="evidence" value="ECO:0007669"/>
    <property type="project" value="UniProtKB-EC"/>
</dbReference>
<evidence type="ECO:0000256" key="14">
    <source>
        <dbReference type="RuleBase" id="RU000617"/>
    </source>
</evidence>
<dbReference type="SUPFAM" id="SSF50249">
    <property type="entry name" value="Nucleic acid-binding proteins"/>
    <property type="match status" value="1"/>
</dbReference>
<keyword evidence="3 13" id="KW-0235">DNA replication</keyword>
<feature type="binding site" evidence="13">
    <location>
        <position position="383"/>
    </location>
    <ligand>
        <name>ATP</name>
        <dbReference type="ChEBI" id="CHEBI:30616"/>
    </ligand>
</feature>
<dbReference type="Proteomes" id="UP001224661">
    <property type="component" value="Unassembled WGS sequence"/>
</dbReference>
<dbReference type="NCBIfam" id="NF002868">
    <property type="entry name" value="PRK03180.1"/>
    <property type="match status" value="1"/>
</dbReference>
<dbReference type="EC" id="6.5.1.1" evidence="13"/>
<comment type="cofactor">
    <cofactor evidence="13">
        <name>Mg(2+)</name>
        <dbReference type="ChEBI" id="CHEBI:18420"/>
    </cofactor>
</comment>
<evidence type="ECO:0000256" key="1">
    <source>
        <dbReference type="ARBA" id="ARBA00022598"/>
    </source>
</evidence>
<evidence type="ECO:0000256" key="13">
    <source>
        <dbReference type="HAMAP-Rule" id="MF_00407"/>
    </source>
</evidence>
<feature type="binding site" evidence="13">
    <location>
        <position position="215"/>
    </location>
    <ligand>
        <name>ATP</name>
        <dbReference type="ChEBI" id="CHEBI:30616"/>
    </ligand>
</feature>
<evidence type="ECO:0000313" key="17">
    <source>
        <dbReference type="EMBL" id="MDI3386719.1"/>
    </source>
</evidence>
<proteinExistence type="inferred from homology"/>
<evidence type="ECO:0000256" key="8">
    <source>
        <dbReference type="ARBA" id="ARBA00022842"/>
    </source>
</evidence>
<evidence type="ECO:0000256" key="10">
    <source>
        <dbReference type="ARBA" id="ARBA00023204"/>
    </source>
</evidence>
<feature type="binding site" evidence="13">
    <location>
        <position position="230"/>
    </location>
    <ligand>
        <name>ATP</name>
        <dbReference type="ChEBI" id="CHEBI:30616"/>
    </ligand>
</feature>
<dbReference type="Pfam" id="PF01068">
    <property type="entry name" value="DNA_ligase_A_M"/>
    <property type="match status" value="1"/>
</dbReference>
<dbReference type="InterPro" id="IPR016059">
    <property type="entry name" value="DNA_ligase_ATP-dep_CS"/>
</dbReference>
<dbReference type="SUPFAM" id="SSF56091">
    <property type="entry name" value="DNA ligase/mRNA capping enzyme, catalytic domain"/>
    <property type="match status" value="1"/>
</dbReference>
<evidence type="ECO:0000256" key="9">
    <source>
        <dbReference type="ARBA" id="ARBA00023172"/>
    </source>
</evidence>
<feature type="binding site" evidence="13">
    <location>
        <position position="377"/>
    </location>
    <ligand>
        <name>ATP</name>
        <dbReference type="ChEBI" id="CHEBI:30616"/>
    </ligand>
</feature>
<evidence type="ECO:0000256" key="7">
    <source>
        <dbReference type="ARBA" id="ARBA00022840"/>
    </source>
</evidence>
<comment type="caution">
    <text evidence="17">The sequence shown here is derived from an EMBL/GenBank/DDBJ whole genome shotgun (WGS) entry which is preliminary data.</text>
</comment>
<comment type="similarity">
    <text evidence="13 15">Belongs to the ATP-dependent DNA ligase family.</text>
</comment>
<organism evidence="17 18">
    <name type="scientific">Streptomyces solicavernae</name>
    <dbReference type="NCBI Taxonomy" id="3043614"/>
    <lineage>
        <taxon>Bacteria</taxon>
        <taxon>Bacillati</taxon>
        <taxon>Actinomycetota</taxon>
        <taxon>Actinomycetes</taxon>
        <taxon>Kitasatosporales</taxon>
        <taxon>Streptomycetaceae</taxon>
        <taxon>Streptomyces</taxon>
    </lineage>
</organism>
<dbReference type="SUPFAM" id="SSF117018">
    <property type="entry name" value="ATP-dependent DNA ligase DNA-binding domain"/>
    <property type="match status" value="1"/>
</dbReference>
<feature type="binding site" evidence="13">
    <location>
        <position position="259"/>
    </location>
    <ligand>
        <name>ATP</name>
        <dbReference type="ChEBI" id="CHEBI:30616"/>
    </ligand>
</feature>
<feature type="binding site" evidence="13">
    <location>
        <position position="208"/>
    </location>
    <ligand>
        <name>ATP</name>
        <dbReference type="ChEBI" id="CHEBI:30616"/>
    </ligand>
</feature>
<evidence type="ECO:0000256" key="15">
    <source>
        <dbReference type="RuleBase" id="RU004196"/>
    </source>
</evidence>